<organism evidence="1 2">
    <name type="scientific">Prevotella pallens ATCC 700821</name>
    <dbReference type="NCBI Taxonomy" id="997353"/>
    <lineage>
        <taxon>Bacteria</taxon>
        <taxon>Pseudomonadati</taxon>
        <taxon>Bacteroidota</taxon>
        <taxon>Bacteroidia</taxon>
        <taxon>Bacteroidales</taxon>
        <taxon>Prevotellaceae</taxon>
        <taxon>Prevotella</taxon>
    </lineage>
</organism>
<reference evidence="1 2" key="1">
    <citation type="submission" date="2011-04" db="EMBL/GenBank/DDBJ databases">
        <authorList>
            <person name="Muzny D."/>
            <person name="Qin X."/>
            <person name="Deng J."/>
            <person name="Jiang H."/>
            <person name="Liu Y."/>
            <person name="Qu J."/>
            <person name="Song X.-Z."/>
            <person name="Zhang L."/>
            <person name="Thornton R."/>
            <person name="Coyle M."/>
            <person name="Francisco L."/>
            <person name="Jackson L."/>
            <person name="Javaid M."/>
            <person name="Korchina V."/>
            <person name="Kovar C."/>
            <person name="Mata R."/>
            <person name="Mathew T."/>
            <person name="Ngo R."/>
            <person name="Nguyen L."/>
            <person name="Nguyen N."/>
            <person name="Okwuonu G."/>
            <person name="Ongeri F."/>
            <person name="Pham C."/>
            <person name="Simmons D."/>
            <person name="Wilczek-Boney K."/>
            <person name="Hale W."/>
            <person name="Jakkamsetti A."/>
            <person name="Pham P."/>
            <person name="Ruth R."/>
            <person name="San Lucas F."/>
            <person name="Warren J."/>
            <person name="Zhang J."/>
            <person name="Zhao Z."/>
            <person name="Zhou C."/>
            <person name="Zhu D."/>
            <person name="Lee S."/>
            <person name="Bess C."/>
            <person name="Blankenburg K."/>
            <person name="Forbes L."/>
            <person name="Fu Q."/>
            <person name="Gubbala S."/>
            <person name="Hirani K."/>
            <person name="Jayaseelan J.C."/>
            <person name="Lara F."/>
            <person name="Munidasa M."/>
            <person name="Palculict T."/>
            <person name="Patil S."/>
            <person name="Pu L.-L."/>
            <person name="Saada N."/>
            <person name="Tang L."/>
            <person name="Weissenberger G."/>
            <person name="Zhu Y."/>
            <person name="Hemphill L."/>
            <person name="Shang Y."/>
            <person name="Youmans B."/>
            <person name="Ayvaz T."/>
            <person name="Ross M."/>
            <person name="Santibanez J."/>
            <person name="Aqrawi P."/>
            <person name="Gross S."/>
            <person name="Joshi V."/>
            <person name="Fowler G."/>
            <person name="Nazareth L."/>
            <person name="Reid J."/>
            <person name="Worley K."/>
            <person name="Petrosino J."/>
            <person name="Highlander S."/>
            <person name="Gibbs R."/>
        </authorList>
    </citation>
    <scope>NUCLEOTIDE SEQUENCE [LARGE SCALE GENOMIC DNA]</scope>
    <source>
        <strain evidence="1 2">ATCC 700821</strain>
    </source>
</reference>
<proteinExistence type="predicted"/>
<dbReference type="STRING" id="997353.HMPREF9144_0359"/>
<protein>
    <submittedName>
        <fullName evidence="1">Uncharacterized protein</fullName>
    </submittedName>
</protein>
<name>F9DFB9_9BACT</name>
<comment type="caution">
    <text evidence="1">The sequence shown here is derived from an EMBL/GenBank/DDBJ whole genome shotgun (WGS) entry which is preliminary data.</text>
</comment>
<sequence length="51" mass="5775">SFLVAHDIVRKEEALCLHLFGLKPEKFQLTNEEQHSGSHAIAWATIDTSVR</sequence>
<accession>F9DFB9</accession>
<dbReference type="HOGENOM" id="CLU_3092110_0_0_10"/>
<dbReference type="EMBL" id="AFPY01000015">
    <property type="protein sequence ID" value="EGQ21848.1"/>
    <property type="molecule type" value="Genomic_DNA"/>
</dbReference>
<gene>
    <name evidence="1" type="ORF">HMPREF9144_0359</name>
</gene>
<feature type="non-terminal residue" evidence="1">
    <location>
        <position position="1"/>
    </location>
</feature>
<dbReference type="Proteomes" id="UP000004123">
    <property type="component" value="Unassembled WGS sequence"/>
</dbReference>
<dbReference type="AlphaFoldDB" id="F9DFB9"/>
<evidence type="ECO:0000313" key="1">
    <source>
        <dbReference type="EMBL" id="EGQ21848.1"/>
    </source>
</evidence>
<evidence type="ECO:0000313" key="2">
    <source>
        <dbReference type="Proteomes" id="UP000004123"/>
    </source>
</evidence>